<keyword evidence="4" id="KW-1185">Reference proteome</keyword>
<evidence type="ECO:0000313" key="3">
    <source>
        <dbReference type="EMBL" id="KAF1979811.1"/>
    </source>
</evidence>
<dbReference type="Proteomes" id="UP000800036">
    <property type="component" value="Unassembled WGS sequence"/>
</dbReference>
<accession>A0A6A5VRD7</accession>
<protein>
    <recommendedName>
        <fullName evidence="2">RapZ C-terminal domain-containing protein</fullName>
    </recommendedName>
</protein>
<gene>
    <name evidence="3" type="ORF">BU23DRAFT_637141</name>
</gene>
<evidence type="ECO:0000256" key="1">
    <source>
        <dbReference type="SAM" id="MobiDB-lite"/>
    </source>
</evidence>
<evidence type="ECO:0000313" key="4">
    <source>
        <dbReference type="Proteomes" id="UP000800036"/>
    </source>
</evidence>
<dbReference type="AlphaFoldDB" id="A0A6A5VRD7"/>
<sequence length="371" mass="42009">MGSKRDDLYHRHVSRLPSLTQRADLGYHARIPPASSTLPRSSSSRFLAILPSPIDLTLSSSHKRTSRPRGSEMQRHDLQRGHSLPPRWPAHARYAPGYPVYEYPTTAHATMFFPKPQESHIRTGPAPRPIPTQSHHRASILKKQVHFSPRPSPVGTPCEQNIHQNPSMSDFHKASRTPPAHHLPRKPSHHDLRQHERRHTEPTYPVLPQNIGHKGRPSPQEPTIYIITYAHSLTRHDSAVDKILANELPPGTPHLYTIRAYDFTPPPAHICDAYSGISPIVQEYVMRDIRARNAVSDAIENILAYGRRQLKKEHEGKRPVRDVAISVCCMQGTHRSVSIAEKIGQGLMGMRLGVRVIVRHMHRVRGSREAR</sequence>
<dbReference type="InterPro" id="IPR053931">
    <property type="entry name" value="RapZ_C"/>
</dbReference>
<feature type="domain" description="RapZ C-terminal" evidence="2">
    <location>
        <begin position="273"/>
        <end position="361"/>
    </location>
</feature>
<feature type="compositionally biased region" description="Basic and acidic residues" evidence="1">
    <location>
        <begin position="189"/>
        <end position="201"/>
    </location>
</feature>
<name>A0A6A5VRD7_9PLEO</name>
<dbReference type="Pfam" id="PF22740">
    <property type="entry name" value="PapZ_C"/>
    <property type="match status" value="1"/>
</dbReference>
<feature type="region of interest" description="Disordered" evidence="1">
    <location>
        <begin position="58"/>
        <end position="88"/>
    </location>
</feature>
<feature type="region of interest" description="Disordered" evidence="1">
    <location>
        <begin position="147"/>
        <end position="219"/>
    </location>
</feature>
<dbReference type="EMBL" id="ML976657">
    <property type="protein sequence ID" value="KAF1979811.1"/>
    <property type="molecule type" value="Genomic_DNA"/>
</dbReference>
<organism evidence="3 4">
    <name type="scientific">Bimuria novae-zelandiae CBS 107.79</name>
    <dbReference type="NCBI Taxonomy" id="1447943"/>
    <lineage>
        <taxon>Eukaryota</taxon>
        <taxon>Fungi</taxon>
        <taxon>Dikarya</taxon>
        <taxon>Ascomycota</taxon>
        <taxon>Pezizomycotina</taxon>
        <taxon>Dothideomycetes</taxon>
        <taxon>Pleosporomycetidae</taxon>
        <taxon>Pleosporales</taxon>
        <taxon>Massarineae</taxon>
        <taxon>Didymosphaeriaceae</taxon>
        <taxon>Bimuria</taxon>
    </lineage>
</organism>
<feature type="compositionally biased region" description="Basic and acidic residues" evidence="1">
    <location>
        <begin position="69"/>
        <end position="80"/>
    </location>
</feature>
<evidence type="ECO:0000259" key="2">
    <source>
        <dbReference type="Pfam" id="PF22740"/>
    </source>
</evidence>
<dbReference type="OrthoDB" id="5418695at2759"/>
<reference evidence="3" key="1">
    <citation type="journal article" date="2020" name="Stud. Mycol.">
        <title>101 Dothideomycetes genomes: a test case for predicting lifestyles and emergence of pathogens.</title>
        <authorList>
            <person name="Haridas S."/>
            <person name="Albert R."/>
            <person name="Binder M."/>
            <person name="Bloem J."/>
            <person name="Labutti K."/>
            <person name="Salamov A."/>
            <person name="Andreopoulos B."/>
            <person name="Baker S."/>
            <person name="Barry K."/>
            <person name="Bills G."/>
            <person name="Bluhm B."/>
            <person name="Cannon C."/>
            <person name="Castanera R."/>
            <person name="Culley D."/>
            <person name="Daum C."/>
            <person name="Ezra D."/>
            <person name="Gonzalez J."/>
            <person name="Henrissat B."/>
            <person name="Kuo A."/>
            <person name="Liang C."/>
            <person name="Lipzen A."/>
            <person name="Lutzoni F."/>
            <person name="Magnuson J."/>
            <person name="Mondo S."/>
            <person name="Nolan M."/>
            <person name="Ohm R."/>
            <person name="Pangilinan J."/>
            <person name="Park H.-J."/>
            <person name="Ramirez L."/>
            <person name="Alfaro M."/>
            <person name="Sun H."/>
            <person name="Tritt A."/>
            <person name="Yoshinaga Y."/>
            <person name="Zwiers L.-H."/>
            <person name="Turgeon B."/>
            <person name="Goodwin S."/>
            <person name="Spatafora J."/>
            <person name="Crous P."/>
            <person name="Grigoriev I."/>
        </authorList>
    </citation>
    <scope>NUCLEOTIDE SEQUENCE</scope>
    <source>
        <strain evidence="3">CBS 107.79</strain>
    </source>
</reference>
<proteinExistence type="predicted"/>
<feature type="compositionally biased region" description="Polar residues" evidence="1">
    <location>
        <begin position="158"/>
        <end position="168"/>
    </location>
</feature>